<dbReference type="Gene3D" id="3.40.50.300">
    <property type="entry name" value="P-loop containing nucleotide triphosphate hydrolases"/>
    <property type="match status" value="1"/>
</dbReference>
<dbReference type="InterPro" id="IPR027417">
    <property type="entry name" value="P-loop_NTPase"/>
</dbReference>
<accession>A0ABT5M803</accession>
<protein>
    <submittedName>
        <fullName evidence="2">ATP-binding cassette domain-containing protein</fullName>
    </submittedName>
</protein>
<dbReference type="SUPFAM" id="SSF52540">
    <property type="entry name" value="P-loop containing nucleoside triphosphate hydrolases"/>
    <property type="match status" value="1"/>
</dbReference>
<dbReference type="Proteomes" id="UP001214757">
    <property type="component" value="Unassembled WGS sequence"/>
</dbReference>
<dbReference type="GO" id="GO:0005524">
    <property type="term" value="F:ATP binding"/>
    <property type="evidence" value="ECO:0007669"/>
    <property type="project" value="UniProtKB-KW"/>
</dbReference>
<comment type="caution">
    <text evidence="2">The sequence shown here is derived from an EMBL/GenBank/DDBJ whole genome shotgun (WGS) entry which is preliminary data.</text>
</comment>
<dbReference type="RefSeq" id="WP_273580043.1">
    <property type="nucleotide sequence ID" value="NZ_JAQRFO010000025.1"/>
</dbReference>
<sequence>MSLIVEAYQKSKNTDGEELGEPAYDTENINLSPQCNMGYLDQELEKIPLNESIFDVVRNNTPNLDDISCKQQLIATGFEYADFNKLVGRLSGGERSRLMFLILKLNKPNFLILDEPTNHLDIFGKMELENELIDNELTILITSHDRAFIDNVANRFLLIKNGRLEEVSSSNEYYNSLNEKTLIKSNEKIHDDVIALSDEHEILYRITELEKNLADDLARKPKHQKPKNQEFWRQEIEKLYGMLELAL</sequence>
<dbReference type="PANTHER" id="PTHR42855">
    <property type="entry name" value="ABC TRANSPORTER ATP-BINDING SUBUNIT"/>
    <property type="match status" value="1"/>
</dbReference>
<feature type="domain" description="ABC transporter" evidence="1">
    <location>
        <begin position="31"/>
        <end position="118"/>
    </location>
</feature>
<dbReference type="InterPro" id="IPR051309">
    <property type="entry name" value="ABCF_ATPase"/>
</dbReference>
<evidence type="ECO:0000313" key="3">
    <source>
        <dbReference type="Proteomes" id="UP001214757"/>
    </source>
</evidence>
<evidence type="ECO:0000259" key="1">
    <source>
        <dbReference type="Pfam" id="PF00005"/>
    </source>
</evidence>
<dbReference type="PANTHER" id="PTHR42855:SF2">
    <property type="entry name" value="DRUG RESISTANCE ABC TRANSPORTER,ATP-BINDING PROTEIN"/>
    <property type="match status" value="1"/>
</dbReference>
<organism evidence="2 3">
    <name type="scientific">Xenorhabdus aichiensis</name>
    <dbReference type="NCBI Taxonomy" id="3025874"/>
    <lineage>
        <taxon>Bacteria</taxon>
        <taxon>Pseudomonadati</taxon>
        <taxon>Pseudomonadota</taxon>
        <taxon>Gammaproteobacteria</taxon>
        <taxon>Enterobacterales</taxon>
        <taxon>Morganellaceae</taxon>
        <taxon>Xenorhabdus</taxon>
    </lineage>
</organism>
<evidence type="ECO:0000313" key="2">
    <source>
        <dbReference type="EMBL" id="MDC9622391.1"/>
    </source>
</evidence>
<reference evidence="2 3" key="1">
    <citation type="submission" date="2023-02" db="EMBL/GenBank/DDBJ databases">
        <title>Entomopathogenic bacteria.</title>
        <authorList>
            <person name="Machado R.A."/>
        </authorList>
    </citation>
    <scope>NUCLEOTIDE SEQUENCE [LARGE SCALE GENOMIC DNA]</scope>
    <source>
        <strain evidence="2 3">XENO-7</strain>
    </source>
</reference>
<keyword evidence="3" id="KW-1185">Reference proteome</keyword>
<gene>
    <name evidence="2" type="ORF">PSI22_12280</name>
</gene>
<dbReference type="InterPro" id="IPR003439">
    <property type="entry name" value="ABC_transporter-like_ATP-bd"/>
</dbReference>
<name>A0ABT5M803_9GAMM</name>
<dbReference type="EMBL" id="JAQRFO010000025">
    <property type="protein sequence ID" value="MDC9622391.1"/>
    <property type="molecule type" value="Genomic_DNA"/>
</dbReference>
<keyword evidence="2" id="KW-0547">Nucleotide-binding</keyword>
<proteinExistence type="predicted"/>
<dbReference type="Pfam" id="PF00005">
    <property type="entry name" value="ABC_tran"/>
    <property type="match status" value="1"/>
</dbReference>
<keyword evidence="2" id="KW-0067">ATP-binding</keyword>